<dbReference type="GeneID" id="94169267"/>
<proteinExistence type="predicted"/>
<feature type="compositionally biased region" description="Polar residues" evidence="1">
    <location>
        <begin position="14"/>
        <end position="28"/>
    </location>
</feature>
<feature type="region of interest" description="Disordered" evidence="1">
    <location>
        <begin position="176"/>
        <end position="240"/>
    </location>
</feature>
<dbReference type="RefSeq" id="XP_067689860.1">
    <property type="nucleotide sequence ID" value="XM_067833757.1"/>
</dbReference>
<comment type="caution">
    <text evidence="2">The sequence shown here is derived from an EMBL/GenBank/DDBJ whole genome shotgun (WGS) entry which is preliminary data.</text>
</comment>
<evidence type="ECO:0000256" key="1">
    <source>
        <dbReference type="SAM" id="MobiDB-lite"/>
    </source>
</evidence>
<reference evidence="2 3" key="1">
    <citation type="submission" date="2021-02" db="EMBL/GenBank/DDBJ databases">
        <title>Leishmania (Mundinia) enrietti genome sequencing and assembly.</title>
        <authorList>
            <person name="Almutairi H."/>
            <person name="Gatherer D."/>
        </authorList>
    </citation>
    <scope>NUCLEOTIDE SEQUENCE [LARGE SCALE GENOMIC DNA]</scope>
    <source>
        <strain evidence="2">CUR178</strain>
    </source>
</reference>
<dbReference type="EMBL" id="JAFHKP010000033">
    <property type="protein sequence ID" value="KAG5469852.1"/>
    <property type="molecule type" value="Genomic_DNA"/>
</dbReference>
<name>A0A836KEP7_LEIEN</name>
<protein>
    <submittedName>
        <fullName evidence="2">Uncharacterized protein</fullName>
    </submittedName>
</protein>
<evidence type="ECO:0000313" key="2">
    <source>
        <dbReference type="EMBL" id="KAG5469852.1"/>
    </source>
</evidence>
<dbReference type="AlphaFoldDB" id="A0A836KEP7"/>
<feature type="compositionally biased region" description="Acidic residues" evidence="1">
    <location>
        <begin position="186"/>
        <end position="196"/>
    </location>
</feature>
<keyword evidence="3" id="KW-1185">Reference proteome</keyword>
<evidence type="ECO:0000313" key="3">
    <source>
        <dbReference type="Proteomes" id="UP000674179"/>
    </source>
</evidence>
<dbReference type="Proteomes" id="UP000674179">
    <property type="component" value="Chromosome 33"/>
</dbReference>
<organism evidence="2 3">
    <name type="scientific">Leishmania enriettii</name>
    <dbReference type="NCBI Taxonomy" id="5663"/>
    <lineage>
        <taxon>Eukaryota</taxon>
        <taxon>Discoba</taxon>
        <taxon>Euglenozoa</taxon>
        <taxon>Kinetoplastea</taxon>
        <taxon>Metakinetoplastina</taxon>
        <taxon>Trypanosomatida</taxon>
        <taxon>Trypanosomatidae</taxon>
        <taxon>Leishmaniinae</taxon>
        <taxon>Leishmania</taxon>
    </lineage>
</organism>
<dbReference type="KEGG" id="lenr:94169267"/>
<accession>A0A836KEP7</accession>
<feature type="region of interest" description="Disordered" evidence="1">
    <location>
        <begin position="360"/>
        <end position="382"/>
    </location>
</feature>
<dbReference type="OrthoDB" id="267883at2759"/>
<sequence>MHTSCRSLSGVAGQGSSKAVTDTLLSQWSRRRGAASTRMPHLLSGDGDKPASYFTVEAGLSGPSAARDAPLQPDSDVSTAPPSIDELLAAVDDDDTDISSAAPNFLIEEKREALRDDRGRDAALLPRVDSAALPSSVWFERGGLSDTSNAARSSCTSASKMSEAALLQALLQQPFSEGLKGGSDNTAEDDVGESDEGATRATGADPITNSSRALTHEQHCSPESWQAAEVGAADDVDSDGVADAAAEPIDAALDEDESMESVLEEEAERLFRAALTNAAKAQEAAAQGGVWRGLFSDCTIFSQEAVSSALESLSASDSAAGAAATAALSRSKSSIDTSSMPTVEFDDEVAREAEMESVGDVMATSNSAAAAVGKGKEKVTGR</sequence>
<feature type="region of interest" description="Disordered" evidence="1">
    <location>
        <begin position="1"/>
        <end position="82"/>
    </location>
</feature>
<gene>
    <name evidence="2" type="ORF">CUR178_01993</name>
</gene>